<evidence type="ECO:0000256" key="2">
    <source>
        <dbReference type="ARBA" id="ARBA00001974"/>
    </source>
</evidence>
<evidence type="ECO:0000256" key="4">
    <source>
        <dbReference type="ARBA" id="ARBA00013149"/>
    </source>
</evidence>
<dbReference type="SUPFAM" id="SSF52425">
    <property type="entry name" value="Cryptochrome/photolyase, N-terminal domain"/>
    <property type="match status" value="1"/>
</dbReference>
<evidence type="ECO:0000256" key="13">
    <source>
        <dbReference type="ARBA" id="ARBA00033999"/>
    </source>
</evidence>
<dbReference type="EMBL" id="SMGG01000004">
    <property type="protein sequence ID" value="TCK60412.1"/>
    <property type="molecule type" value="Genomic_DNA"/>
</dbReference>
<dbReference type="OrthoDB" id="9772484at2"/>
<dbReference type="PANTHER" id="PTHR10211:SF0">
    <property type="entry name" value="DEOXYRIBODIPYRIMIDINE PHOTO-LYASE"/>
    <property type="match status" value="1"/>
</dbReference>
<dbReference type="EC" id="4.1.99.3" evidence="4"/>
<dbReference type="Gene3D" id="3.40.50.620">
    <property type="entry name" value="HUPs"/>
    <property type="match status" value="1"/>
</dbReference>
<evidence type="ECO:0000256" key="12">
    <source>
        <dbReference type="ARBA" id="ARBA00031671"/>
    </source>
</evidence>
<dbReference type="InterPro" id="IPR008148">
    <property type="entry name" value="DNA_photolyase_2"/>
</dbReference>
<organism evidence="15 16">
    <name type="scientific">Seleniivibrio woodruffii</name>
    <dbReference type="NCBI Taxonomy" id="1078050"/>
    <lineage>
        <taxon>Bacteria</taxon>
        <taxon>Pseudomonadati</taxon>
        <taxon>Deferribacterota</taxon>
        <taxon>Deferribacteres</taxon>
        <taxon>Deferribacterales</taxon>
        <taxon>Geovibrionaceae</taxon>
        <taxon>Seleniivibrio</taxon>
    </lineage>
</organism>
<keyword evidence="6" id="KW-0285">Flavoprotein</keyword>
<gene>
    <name evidence="15" type="ORF">C8D98_1285</name>
</gene>
<dbReference type="InterPro" id="IPR036155">
    <property type="entry name" value="Crypto/Photolyase_N_sf"/>
</dbReference>
<sequence length="443" mass="51155">MDKRFIYKLNDKPATAGRVVYWMSRDQRVQDNRAMIFAAERAKQTGFGFAVVFCVAPGFPNANAFHYRFMLDGLKEVQQELESLNIPFFLLTGRPQDEIPEFVKHYKVKALVCDFMPLKVPMAWRAEVAASLDIPVYEVDAHNVVPCRFVSNKQEYAARTIRPKIHRYLGEFLTELPRIERQEAVFSQSVPSADWKRAEGFYPCGGSFPLPTGTKAGLETLADFVSEGIHRYDEGRNDPNEDAQSKMSPYFHFGQVAPQRAALDVLNSDAPQADKDAYIEELIVRRELSDNYCLYNPRYDSIEGADGWALKTLDEHRIDMREYVYIYEEFEAAKTHDPLWNAAQKQLRHTGRIHGYMRMYWAKKILEWTPDPETAFGYALLLNDTYALDGRDPNGYVGVAWSIAGVHDRAWFERPVFGKIRYMNYNGCKSKFDIESYIKKARF</sequence>
<keyword evidence="11 15" id="KW-0456">Lyase</keyword>
<dbReference type="GO" id="GO:0000719">
    <property type="term" value="P:photoreactive repair"/>
    <property type="evidence" value="ECO:0007669"/>
    <property type="project" value="TreeGrafter"/>
</dbReference>
<keyword evidence="10" id="KW-0234">DNA repair</keyword>
<dbReference type="InterPro" id="IPR006050">
    <property type="entry name" value="DNA_photolyase_N"/>
</dbReference>
<evidence type="ECO:0000259" key="14">
    <source>
        <dbReference type="PROSITE" id="PS51645"/>
    </source>
</evidence>
<dbReference type="InterPro" id="IPR014729">
    <property type="entry name" value="Rossmann-like_a/b/a_fold"/>
</dbReference>
<keyword evidence="16" id="KW-1185">Reference proteome</keyword>
<evidence type="ECO:0000256" key="3">
    <source>
        <dbReference type="ARBA" id="ARBA00006409"/>
    </source>
</evidence>
<keyword evidence="8" id="KW-0274">FAD</keyword>
<keyword evidence="7" id="KW-0227">DNA damage</keyword>
<reference evidence="15 16" key="1">
    <citation type="submission" date="2019-03" db="EMBL/GenBank/DDBJ databases">
        <title>Genomic Encyclopedia of Type Strains, Phase IV (KMG-IV): sequencing the most valuable type-strain genomes for metagenomic binning, comparative biology and taxonomic classification.</title>
        <authorList>
            <person name="Goeker M."/>
        </authorList>
    </citation>
    <scope>NUCLEOTIDE SEQUENCE [LARGE SCALE GENOMIC DNA]</scope>
    <source>
        <strain evidence="15 16">DSM 24984</strain>
    </source>
</reference>
<comment type="similarity">
    <text evidence="3">Belongs to the DNA photolyase class-2 family.</text>
</comment>
<dbReference type="InterPro" id="IPR032673">
    <property type="entry name" value="DNA_photolyase_2_CS"/>
</dbReference>
<evidence type="ECO:0000256" key="6">
    <source>
        <dbReference type="ARBA" id="ARBA00022630"/>
    </source>
</evidence>
<comment type="catalytic activity">
    <reaction evidence="13">
        <text>cyclobutadipyrimidine (in DNA) = 2 pyrimidine residues (in DNA).</text>
        <dbReference type="EC" id="4.1.99.3"/>
    </reaction>
</comment>
<accession>A0A4R1K7Z3</accession>
<dbReference type="InterPro" id="IPR052219">
    <property type="entry name" value="Photolyase_Class-2"/>
</dbReference>
<evidence type="ECO:0000256" key="5">
    <source>
        <dbReference type="ARBA" id="ARBA00014046"/>
    </source>
</evidence>
<evidence type="ECO:0000313" key="16">
    <source>
        <dbReference type="Proteomes" id="UP000294614"/>
    </source>
</evidence>
<evidence type="ECO:0000256" key="7">
    <source>
        <dbReference type="ARBA" id="ARBA00022763"/>
    </source>
</evidence>
<dbReference type="PANTHER" id="PTHR10211">
    <property type="entry name" value="DEOXYRIBODIPYRIMIDINE PHOTOLYASE"/>
    <property type="match status" value="1"/>
</dbReference>
<dbReference type="Proteomes" id="UP000294614">
    <property type="component" value="Unassembled WGS sequence"/>
</dbReference>
<dbReference type="InterPro" id="IPR036134">
    <property type="entry name" value="Crypto/Photolyase_FAD-like_sf"/>
</dbReference>
<proteinExistence type="inferred from homology"/>
<dbReference type="SUPFAM" id="SSF48173">
    <property type="entry name" value="Cryptochrome/photolyase FAD-binding domain"/>
    <property type="match status" value="1"/>
</dbReference>
<evidence type="ECO:0000256" key="11">
    <source>
        <dbReference type="ARBA" id="ARBA00023239"/>
    </source>
</evidence>
<comment type="caution">
    <text evidence="15">The sequence shown here is derived from an EMBL/GenBank/DDBJ whole genome shotgun (WGS) entry which is preliminary data.</text>
</comment>
<dbReference type="FunFam" id="1.10.579.10:FF:000002">
    <property type="entry name" value="Deoxyribodipyrimidine photolyase"/>
    <property type="match status" value="1"/>
</dbReference>
<evidence type="ECO:0000256" key="10">
    <source>
        <dbReference type="ARBA" id="ARBA00023204"/>
    </source>
</evidence>
<evidence type="ECO:0000256" key="1">
    <source>
        <dbReference type="ARBA" id="ARBA00001932"/>
    </source>
</evidence>
<dbReference type="PROSITE" id="PS01084">
    <property type="entry name" value="DNA_PHOTOLYASES_2_2"/>
    <property type="match status" value="1"/>
</dbReference>
<evidence type="ECO:0000313" key="15">
    <source>
        <dbReference type="EMBL" id="TCK60412.1"/>
    </source>
</evidence>
<dbReference type="Gene3D" id="1.25.40.80">
    <property type="match status" value="1"/>
</dbReference>
<feature type="domain" description="Photolyase/cryptochrome alpha/beta" evidence="14">
    <location>
        <begin position="17"/>
        <end position="147"/>
    </location>
</feature>
<comment type="cofactor">
    <cofactor evidence="1">
        <name>(6R)-5,10-methylene-5,6,7,8-tetrahydrofolate</name>
        <dbReference type="ChEBI" id="CHEBI:15636"/>
    </cofactor>
</comment>
<dbReference type="GO" id="GO:0003677">
    <property type="term" value="F:DNA binding"/>
    <property type="evidence" value="ECO:0007669"/>
    <property type="project" value="UniProtKB-KW"/>
</dbReference>
<dbReference type="Pfam" id="PF00875">
    <property type="entry name" value="DNA_photolyase"/>
    <property type="match status" value="1"/>
</dbReference>
<dbReference type="Gene3D" id="1.10.579.10">
    <property type="entry name" value="DNA Cyclobutane Dipyrimidine Photolyase, subunit A, domain 3"/>
    <property type="match status" value="1"/>
</dbReference>
<dbReference type="PROSITE" id="PS51645">
    <property type="entry name" value="PHR_CRY_ALPHA_BETA"/>
    <property type="match status" value="1"/>
</dbReference>
<evidence type="ECO:0000256" key="9">
    <source>
        <dbReference type="ARBA" id="ARBA00023125"/>
    </source>
</evidence>
<dbReference type="NCBIfam" id="TIGR00591">
    <property type="entry name" value="phr2"/>
    <property type="match status" value="1"/>
</dbReference>
<protein>
    <recommendedName>
        <fullName evidence="5">Deoxyribodipyrimidine photo-lyase</fullName>
        <ecNumber evidence="4">4.1.99.3</ecNumber>
    </recommendedName>
    <alternativeName>
        <fullName evidence="12">DNA photolyase</fullName>
    </alternativeName>
</protein>
<comment type="cofactor">
    <cofactor evidence="2">
        <name>FAD</name>
        <dbReference type="ChEBI" id="CHEBI:57692"/>
    </cofactor>
</comment>
<dbReference type="RefSeq" id="WP_132873099.1">
    <property type="nucleotide sequence ID" value="NZ_SMGG01000004.1"/>
</dbReference>
<dbReference type="FunFam" id="3.40.50.620:FF:000110">
    <property type="entry name" value="Deoxyribodipyrimidine photolyase"/>
    <property type="match status" value="1"/>
</dbReference>
<evidence type="ECO:0000256" key="8">
    <source>
        <dbReference type="ARBA" id="ARBA00022827"/>
    </source>
</evidence>
<dbReference type="AlphaFoldDB" id="A0A4R1K7Z3"/>
<keyword evidence="9" id="KW-0238">DNA-binding</keyword>
<dbReference type="GO" id="GO:0003904">
    <property type="term" value="F:deoxyribodipyrimidine photo-lyase activity"/>
    <property type="evidence" value="ECO:0007669"/>
    <property type="project" value="UniProtKB-EC"/>
</dbReference>
<name>A0A4R1K7Z3_9BACT</name>